<feature type="compositionally biased region" description="Polar residues" evidence="1">
    <location>
        <begin position="66"/>
        <end position="81"/>
    </location>
</feature>
<evidence type="ECO:0000256" key="1">
    <source>
        <dbReference type="SAM" id="MobiDB-lite"/>
    </source>
</evidence>
<sequence>MKKLILILAALFILLQGCYTIIMTPEDKASTYDNYYGFYLSEYYGAYGNFYEVPWWLTNPLITISNGGTNTRNSDNQSIRNNDGFRHESGSRDGIITTPPPSKDNSSSTTNQKSGNSSGNEVRSNTNSGNSNSGSVRNENGNRNSGNNRR</sequence>
<feature type="region of interest" description="Disordered" evidence="1">
    <location>
        <begin position="66"/>
        <end position="150"/>
    </location>
</feature>
<dbReference type="EMBL" id="DSUJ01000008">
    <property type="protein sequence ID" value="HFI90861.1"/>
    <property type="molecule type" value="Genomic_DNA"/>
</dbReference>
<evidence type="ECO:0000313" key="2">
    <source>
        <dbReference type="EMBL" id="HFI90861.1"/>
    </source>
</evidence>
<evidence type="ECO:0008006" key="3">
    <source>
        <dbReference type="Google" id="ProtNLM"/>
    </source>
</evidence>
<reference evidence="2" key="1">
    <citation type="journal article" date="2020" name="mSystems">
        <title>Genome- and Community-Level Interaction Insights into Carbon Utilization and Element Cycling Functions of Hydrothermarchaeota in Hydrothermal Sediment.</title>
        <authorList>
            <person name="Zhou Z."/>
            <person name="Liu Y."/>
            <person name="Xu W."/>
            <person name="Pan J."/>
            <person name="Luo Z.H."/>
            <person name="Li M."/>
        </authorList>
    </citation>
    <scope>NUCLEOTIDE SEQUENCE [LARGE SCALE GENOMIC DNA]</scope>
    <source>
        <strain evidence="2">SpSt-479</strain>
    </source>
</reference>
<name>A0A7V2ZJ53_9BACT</name>
<protein>
    <recommendedName>
        <fullName evidence="3">Lipoprotein</fullName>
    </recommendedName>
</protein>
<gene>
    <name evidence="2" type="ORF">ENS31_04925</name>
</gene>
<dbReference type="AlphaFoldDB" id="A0A7V2ZJ53"/>
<accession>A0A7V2ZJ53</accession>
<organism evidence="2">
    <name type="scientific">Ignavibacterium album</name>
    <dbReference type="NCBI Taxonomy" id="591197"/>
    <lineage>
        <taxon>Bacteria</taxon>
        <taxon>Pseudomonadati</taxon>
        <taxon>Ignavibacteriota</taxon>
        <taxon>Ignavibacteria</taxon>
        <taxon>Ignavibacteriales</taxon>
        <taxon>Ignavibacteriaceae</taxon>
        <taxon>Ignavibacterium</taxon>
    </lineage>
</organism>
<feature type="compositionally biased region" description="Polar residues" evidence="1">
    <location>
        <begin position="103"/>
        <end position="122"/>
    </location>
</feature>
<feature type="compositionally biased region" description="Low complexity" evidence="1">
    <location>
        <begin position="123"/>
        <end position="150"/>
    </location>
</feature>
<dbReference type="PROSITE" id="PS51257">
    <property type="entry name" value="PROKAR_LIPOPROTEIN"/>
    <property type="match status" value="1"/>
</dbReference>
<comment type="caution">
    <text evidence="2">The sequence shown here is derived from an EMBL/GenBank/DDBJ whole genome shotgun (WGS) entry which is preliminary data.</text>
</comment>
<proteinExistence type="predicted"/>